<evidence type="ECO:0000313" key="2">
    <source>
        <dbReference type="Proteomes" id="UP000187412"/>
    </source>
</evidence>
<accession>A0ABX3GTI8</accession>
<sequence length="226" mass="25479">MNYMDEQILSLRNMVIDQATPDNDQAKLAPLPLSESEQDNPVAEKNMVLRIGNEHITLEPRTILDGHIEVSVPKSFSLMPLEKAKFKYPSEHRPQVIYTSLEETINITLSPADTLLDADELPEFTEQMADVLRSVQPIRNWKGTEQVTNRSGLSIGIIRFVAAGVDENLYNEMLLFIHEGHVMMGTFNCMESSMQTWLPVAEHLVQSLRILPLLSPSPLKKEVASL</sequence>
<dbReference type="Proteomes" id="UP000187412">
    <property type="component" value="Unassembled WGS sequence"/>
</dbReference>
<name>A0ABX3GTI8_PAEBO</name>
<proteinExistence type="predicted"/>
<dbReference type="EMBL" id="MPTB01000093">
    <property type="protein sequence ID" value="OMD35476.1"/>
    <property type="molecule type" value="Genomic_DNA"/>
</dbReference>
<reference evidence="1 2" key="1">
    <citation type="submission" date="2016-10" db="EMBL/GenBank/DDBJ databases">
        <title>Paenibacillus species isolates.</title>
        <authorList>
            <person name="Beno S.M."/>
        </authorList>
    </citation>
    <scope>NUCLEOTIDE SEQUENCE [LARGE SCALE GENOMIC DNA]</scope>
    <source>
        <strain evidence="1 2">FSL H7-0744</strain>
    </source>
</reference>
<keyword evidence="2" id="KW-1185">Reference proteome</keyword>
<organism evidence="1 2">
    <name type="scientific">Paenibacillus borealis</name>
    <dbReference type="NCBI Taxonomy" id="160799"/>
    <lineage>
        <taxon>Bacteria</taxon>
        <taxon>Bacillati</taxon>
        <taxon>Bacillota</taxon>
        <taxon>Bacilli</taxon>
        <taxon>Bacillales</taxon>
        <taxon>Paenibacillaceae</taxon>
        <taxon>Paenibacillus</taxon>
    </lineage>
</organism>
<gene>
    <name evidence="1" type="ORF">BSK56_32965</name>
</gene>
<comment type="caution">
    <text evidence="1">The sequence shown here is derived from an EMBL/GenBank/DDBJ whole genome shotgun (WGS) entry which is preliminary data.</text>
</comment>
<protein>
    <submittedName>
        <fullName evidence="1">Uncharacterized protein</fullName>
    </submittedName>
</protein>
<evidence type="ECO:0000313" key="1">
    <source>
        <dbReference type="EMBL" id="OMD35476.1"/>
    </source>
</evidence>
<dbReference type="RefSeq" id="WP_076114569.1">
    <property type="nucleotide sequence ID" value="NZ_MPTB01000093.1"/>
</dbReference>